<proteinExistence type="predicted"/>
<dbReference type="EMBL" id="JAUSWO010000001">
    <property type="protein sequence ID" value="MDQ0514286.1"/>
    <property type="molecule type" value="Genomic_DNA"/>
</dbReference>
<dbReference type="RefSeq" id="WP_256547832.1">
    <property type="nucleotide sequence ID" value="NZ_CP101809.1"/>
</dbReference>
<keyword evidence="3" id="KW-1185">Reference proteome</keyword>
<gene>
    <name evidence="2" type="ORF">J2Z62_000724</name>
</gene>
<dbReference type="PROSITE" id="PS51257">
    <property type="entry name" value="PROKAR_LIPOPROTEIN"/>
    <property type="match status" value="1"/>
</dbReference>
<feature type="chain" id="PRO_5046982275" evidence="1">
    <location>
        <begin position="30"/>
        <end position="897"/>
    </location>
</feature>
<dbReference type="NCBIfam" id="NF045850">
    <property type="entry name" value="ABC_Mplas_LP"/>
    <property type="match status" value="1"/>
</dbReference>
<comment type="caution">
    <text evidence="2">The sequence shown here is derived from an EMBL/GenBank/DDBJ whole genome shotgun (WGS) entry which is preliminary data.</text>
</comment>
<name>A0ABU0M004_9BACT</name>
<evidence type="ECO:0000313" key="2">
    <source>
        <dbReference type="EMBL" id="MDQ0514286.1"/>
    </source>
</evidence>
<accession>A0ABU0M004</accession>
<reference evidence="2" key="1">
    <citation type="submission" date="2023-07" db="EMBL/GenBank/DDBJ databases">
        <title>Genomic Encyclopedia of Type Strains, Phase IV (KMG-IV): sequencing the most valuable type-strain genomes for metagenomic binning, comparative biology and taxonomic classification.</title>
        <authorList>
            <person name="Goeker M."/>
        </authorList>
    </citation>
    <scope>NUCLEOTIDE SEQUENCE [LARGE SCALE GENOMIC DNA]</scope>
    <source>
        <strain evidence="2">DSM 21204</strain>
    </source>
</reference>
<dbReference type="Proteomes" id="UP001240643">
    <property type="component" value="Unassembled WGS sequence"/>
</dbReference>
<evidence type="ECO:0000313" key="3">
    <source>
        <dbReference type="Proteomes" id="UP001240643"/>
    </source>
</evidence>
<protein>
    <submittedName>
        <fullName evidence="2">Uncharacterized protein</fullName>
    </submittedName>
</protein>
<evidence type="ECO:0000256" key="1">
    <source>
        <dbReference type="SAM" id="SignalP"/>
    </source>
</evidence>
<keyword evidence="1" id="KW-0732">Signal</keyword>
<sequence>MKPKFWVKPKTAFWCGSLVTAVSTSLVLAACSSTTAPYTRNEFLTKNNVSATDIRLDAFRHDYTLQATAKTELSNSLAAPLIEYEYSGKTELNGQGEVQNNNYTRYRIRLSLAKAVYVTQKDNPAVPLVFDNDNVTENLEVDDPLFTGVKVLRSNDNRSVNSDAFNAALKKATKVQFTLKDNIYWANAQGEKTKYQLVPEDFFVKYARTALQDQDYRHAQGGSVAADQFAVAKTYHNKLKADNRFSVQSNYSNEYLIKLFDIDSEKLRHENTFITPVNVGGVEQKAITFDGVSGATQPDFVNFFAKALFNANYFTPAPSQFIAENMAKNPKDVTGLAAQVGYYWYGADFKDMLYVGPYYVTRSDTQFESYEMNPQFYDQTWVKAADSVRRVVVQNDTTDPLVFRQSEFEEYRQGNVARINFANLDDQQRATVLTSKTNEFNLNYEKVPDYNSTGRGLLAWKPIVYSDPANPLTTTTPYAFNDAFSLLMYGVNKKDLEAGKQDVNYYWTGDGYIFRSLLSQAFNYYAFNNTINTDTSFWGSVARPDGLIEGSDQATSPKKRLSQFENQYSFFFYGGANNQTRFERTLKQDQERFVNSQQNREAGIQAANFDLLKAEMQRLLNKFYGAGGLGESLKNDPENKQVKLIFYDRFQNTPAVRRAATESALTALKALDPEQKRIDVSQEAATSVNEPIVRLGKAPYSYSGWHYDVDSYAGFLQFFLYANRDYSLFTALFSFDPADDTSTTPKTNQAQSASQANVVRFKNFPEFSKFAKAFKESKTVFPDIDSSNSSQLYQKLKKANNKDWSNVYEVMRPEGNTEYNTVLALSKFGLEYGRTLTNEQSATLNQEITSLMGFSLNSAAGYQLSDKPLPLLINRHYDVPVSVESGSLSKLFVRVRN</sequence>
<organism evidence="2 3">
    <name type="scientific">Mycoplasmoides fastidiosum</name>
    <dbReference type="NCBI Taxonomy" id="92758"/>
    <lineage>
        <taxon>Bacteria</taxon>
        <taxon>Bacillati</taxon>
        <taxon>Mycoplasmatota</taxon>
        <taxon>Mycoplasmoidales</taxon>
        <taxon>Mycoplasmoidaceae</taxon>
        <taxon>Mycoplasmoides</taxon>
    </lineage>
</organism>
<feature type="signal peptide" evidence="1">
    <location>
        <begin position="1"/>
        <end position="29"/>
    </location>
</feature>